<dbReference type="GO" id="GO:0004497">
    <property type="term" value="F:monooxygenase activity"/>
    <property type="evidence" value="ECO:0007669"/>
    <property type="project" value="UniProtKB-KW"/>
</dbReference>
<dbReference type="InterPro" id="IPR036188">
    <property type="entry name" value="FAD/NAD-bd_sf"/>
</dbReference>
<dbReference type="HOGENOM" id="CLU_028028_2_0_3"/>
<dbReference type="PANTHER" id="PTHR43422:SF3">
    <property type="entry name" value="THIAMINE THIAZOLE SYNTHASE"/>
    <property type="match status" value="1"/>
</dbReference>
<protein>
    <submittedName>
        <fullName evidence="1">Monooxygenase FAD-binding protein</fullName>
    </submittedName>
</protein>
<dbReference type="Proteomes" id="UP000010478">
    <property type="component" value="Chromosome"/>
</dbReference>
<gene>
    <name evidence="1" type="ORF">Osc7112_0504</name>
</gene>
<keyword evidence="1" id="KW-0503">Monooxygenase</keyword>
<dbReference type="AlphaFoldDB" id="K9VAJ8"/>
<keyword evidence="1" id="KW-0560">Oxidoreductase</keyword>
<dbReference type="Gene3D" id="3.50.50.60">
    <property type="entry name" value="FAD/NAD(P)-binding domain"/>
    <property type="match status" value="1"/>
</dbReference>
<dbReference type="eggNOG" id="COG0644">
    <property type="taxonomic scope" value="Bacteria"/>
</dbReference>
<dbReference type="SUPFAM" id="SSF51905">
    <property type="entry name" value="FAD/NAD(P)-binding domain"/>
    <property type="match status" value="1"/>
</dbReference>
<sequence length="458" mass="50798" precursor="true">MQRESHAIIIGGSLAGLLASRVLAKHFDRVSIVERDFLPEKPAPRPGIPQSCHLHILLNRGRIILEEFFPGWENELIAAGAPSLDPRSIGWFSPAGWAPQFSPDLNDLIMFSRDLVDWQIRRRLAENTNVHFLEGGTVRGLLANASRAEIAGVSVCFRDRHNPGNIHTENLNADLVVDAGGKVSKTPQWLKSLGYEPPQETVINAFVGYASRIYKCSGKLSDTAPVFVSTSPPFRNRGGAIFPIEGNRWLVTLAGGDRDYPPTDEAGFLEFARTLPTPTIYHPIKDAEAITPVYSYRGTENRLRHYDRLSRYPENLAVIGHAVCAFNPVYGQGMTVAALDAQMLDKCLQKQRERYPEGDLTGFARQFQQKLAKLHTVPWTFAISQDSRYRGSTGAKLNLATRLTIDYMDLVLKVLVSDAKVCQAFLEVLHMIESPGVLFSPSIAVKAIGQLVTVRQKA</sequence>
<name>K9VAJ8_9CYAN</name>
<organism evidence="1 2">
    <name type="scientific">Phormidium nigroviride PCC 7112</name>
    <dbReference type="NCBI Taxonomy" id="179408"/>
    <lineage>
        <taxon>Bacteria</taxon>
        <taxon>Bacillati</taxon>
        <taxon>Cyanobacteriota</taxon>
        <taxon>Cyanophyceae</taxon>
        <taxon>Oscillatoriophycideae</taxon>
        <taxon>Oscillatoriales</taxon>
        <taxon>Oscillatoriaceae</taxon>
        <taxon>Phormidium</taxon>
    </lineage>
</organism>
<evidence type="ECO:0000313" key="1">
    <source>
        <dbReference type="EMBL" id="AFZ05103.1"/>
    </source>
</evidence>
<reference evidence="1 2" key="1">
    <citation type="submission" date="2012-05" db="EMBL/GenBank/DDBJ databases">
        <title>Finished chromosome of genome of Oscillatoria sp. PCC 7112.</title>
        <authorList>
            <consortium name="US DOE Joint Genome Institute"/>
            <person name="Gugger M."/>
            <person name="Coursin T."/>
            <person name="Rippka R."/>
            <person name="Tandeau De Marsac N."/>
            <person name="Huntemann M."/>
            <person name="Wei C.-L."/>
            <person name="Han J."/>
            <person name="Detter J.C."/>
            <person name="Han C."/>
            <person name="Tapia R."/>
            <person name="Davenport K."/>
            <person name="Daligault H."/>
            <person name="Erkkila T."/>
            <person name="Gu W."/>
            <person name="Munk A.C.C."/>
            <person name="Teshima H."/>
            <person name="Xu Y."/>
            <person name="Chain P."/>
            <person name="Chen A."/>
            <person name="Krypides N."/>
            <person name="Mavromatis K."/>
            <person name="Markowitz V."/>
            <person name="Szeto E."/>
            <person name="Ivanova N."/>
            <person name="Mikhailova N."/>
            <person name="Ovchinnikova G."/>
            <person name="Pagani I."/>
            <person name="Pati A."/>
            <person name="Goodwin L."/>
            <person name="Peters L."/>
            <person name="Pitluck S."/>
            <person name="Woyke T."/>
            <person name="Kerfeld C."/>
        </authorList>
    </citation>
    <scope>NUCLEOTIDE SEQUENCE [LARGE SCALE GENOMIC DNA]</scope>
    <source>
        <strain evidence="1 2">PCC 7112</strain>
    </source>
</reference>
<dbReference type="STRING" id="179408.Osc7112_0504"/>
<accession>K9VAJ8</accession>
<dbReference type="KEGG" id="oni:Osc7112_0504"/>
<dbReference type="PATRIC" id="fig|179408.3.peg.628"/>
<keyword evidence="2" id="KW-1185">Reference proteome</keyword>
<proteinExistence type="predicted"/>
<dbReference type="OrthoDB" id="9790035at2"/>
<dbReference type="EMBL" id="CP003614">
    <property type="protein sequence ID" value="AFZ05103.1"/>
    <property type="molecule type" value="Genomic_DNA"/>
</dbReference>
<dbReference type="RefSeq" id="WP_015174437.1">
    <property type="nucleotide sequence ID" value="NC_019729.1"/>
</dbReference>
<dbReference type="PANTHER" id="PTHR43422">
    <property type="entry name" value="THIAMINE THIAZOLE SYNTHASE"/>
    <property type="match status" value="1"/>
</dbReference>
<evidence type="ECO:0000313" key="2">
    <source>
        <dbReference type="Proteomes" id="UP000010478"/>
    </source>
</evidence>